<dbReference type="EMBL" id="AZIM01003171">
    <property type="protein sequence ID" value="ETE62585.1"/>
    <property type="molecule type" value="Genomic_DNA"/>
</dbReference>
<name>V8NKJ7_OPHHA</name>
<dbReference type="Proteomes" id="UP000018936">
    <property type="component" value="Unassembled WGS sequence"/>
</dbReference>
<evidence type="ECO:0000313" key="2">
    <source>
        <dbReference type="EMBL" id="ETE62585.1"/>
    </source>
</evidence>
<comment type="caution">
    <text evidence="2">The sequence shown here is derived from an EMBL/GenBank/DDBJ whole genome shotgun (WGS) entry which is preliminary data.</text>
</comment>
<feature type="non-terminal residue" evidence="2">
    <location>
        <position position="1"/>
    </location>
</feature>
<reference evidence="2 3" key="1">
    <citation type="journal article" date="2013" name="Proc. Natl. Acad. Sci. U.S.A.">
        <title>The king cobra genome reveals dynamic gene evolution and adaptation in the snake venom system.</title>
        <authorList>
            <person name="Vonk F.J."/>
            <person name="Casewell N.R."/>
            <person name="Henkel C.V."/>
            <person name="Heimberg A.M."/>
            <person name="Jansen H.J."/>
            <person name="McCleary R.J."/>
            <person name="Kerkkamp H.M."/>
            <person name="Vos R.A."/>
            <person name="Guerreiro I."/>
            <person name="Calvete J.J."/>
            <person name="Wuster W."/>
            <person name="Woods A.E."/>
            <person name="Logan J.M."/>
            <person name="Harrison R.A."/>
            <person name="Castoe T.A."/>
            <person name="de Koning A.P."/>
            <person name="Pollock D.D."/>
            <person name="Yandell M."/>
            <person name="Calderon D."/>
            <person name="Renjifo C."/>
            <person name="Currier R.B."/>
            <person name="Salgado D."/>
            <person name="Pla D."/>
            <person name="Sanz L."/>
            <person name="Hyder A.S."/>
            <person name="Ribeiro J.M."/>
            <person name="Arntzen J.W."/>
            <person name="van den Thillart G.E."/>
            <person name="Boetzer M."/>
            <person name="Pirovano W."/>
            <person name="Dirks R.P."/>
            <person name="Spaink H.P."/>
            <person name="Duboule D."/>
            <person name="McGlinn E."/>
            <person name="Kini R.M."/>
            <person name="Richardson M.K."/>
        </authorList>
    </citation>
    <scope>NUCLEOTIDE SEQUENCE</scope>
    <source>
        <tissue evidence="2">Blood</tissue>
    </source>
</reference>
<keyword evidence="3" id="KW-1185">Reference proteome</keyword>
<sequence length="124" mass="14549">RRLTHLSELQASGGEAGETRAQLGNCLWLSLPVKVPVPLYICWGLDCAQEADGRHMTRPVLRAPEGWRKSWVQEEGRERERGREEDRQQGREQGKRKRKREGRREKQEEGRKDGWMDDEKGRKE</sequence>
<evidence type="ECO:0000313" key="3">
    <source>
        <dbReference type="Proteomes" id="UP000018936"/>
    </source>
</evidence>
<accession>V8NKJ7</accession>
<feature type="compositionally biased region" description="Basic and acidic residues" evidence="1">
    <location>
        <begin position="102"/>
        <end position="124"/>
    </location>
</feature>
<proteinExistence type="predicted"/>
<organism evidence="2 3">
    <name type="scientific">Ophiophagus hannah</name>
    <name type="common">King cobra</name>
    <name type="synonym">Naja hannah</name>
    <dbReference type="NCBI Taxonomy" id="8665"/>
    <lineage>
        <taxon>Eukaryota</taxon>
        <taxon>Metazoa</taxon>
        <taxon>Chordata</taxon>
        <taxon>Craniata</taxon>
        <taxon>Vertebrata</taxon>
        <taxon>Euteleostomi</taxon>
        <taxon>Lepidosauria</taxon>
        <taxon>Squamata</taxon>
        <taxon>Bifurcata</taxon>
        <taxon>Unidentata</taxon>
        <taxon>Episquamata</taxon>
        <taxon>Toxicofera</taxon>
        <taxon>Serpentes</taxon>
        <taxon>Colubroidea</taxon>
        <taxon>Elapidae</taxon>
        <taxon>Elapinae</taxon>
        <taxon>Ophiophagus</taxon>
    </lineage>
</organism>
<evidence type="ECO:0000256" key="1">
    <source>
        <dbReference type="SAM" id="MobiDB-lite"/>
    </source>
</evidence>
<feature type="region of interest" description="Disordered" evidence="1">
    <location>
        <begin position="58"/>
        <end position="124"/>
    </location>
</feature>
<protein>
    <submittedName>
        <fullName evidence="2">Zinc finger CCCH domain-containing protein 18</fullName>
    </submittedName>
</protein>
<dbReference type="AlphaFoldDB" id="V8NKJ7"/>
<gene>
    <name evidence="2" type="primary">zc3h18</name>
    <name evidence="2" type="ORF">L345_11665</name>
</gene>
<feature type="compositionally biased region" description="Basic and acidic residues" evidence="1">
    <location>
        <begin position="65"/>
        <end position="93"/>
    </location>
</feature>